<dbReference type="PATRIC" id="fig|46429.4.peg.984"/>
<proteinExistence type="predicted"/>
<sequence length="81" mass="9055">MTVSATHAAVAAIASIDRETARLRRLLNHRETFLSGIDRAALTTAENARIAEREAALSLELRLREIEGDALLWRLFHDGME</sequence>
<reference evidence="1 2" key="1">
    <citation type="submission" date="2014-02" db="EMBL/GenBank/DDBJ databases">
        <title>Whole genome sequence of Sphingobium chlorophenolicum NBRC 16172.</title>
        <authorList>
            <person name="Gan H.M."/>
            <person name="Gan H.Y."/>
            <person name="Chew T.H."/>
            <person name="Savka M.A."/>
        </authorList>
    </citation>
    <scope>NUCLEOTIDE SEQUENCE [LARGE SCALE GENOMIC DNA]</scope>
    <source>
        <strain evidence="1 2">NBRC 16172</strain>
    </source>
</reference>
<accession>A0A081RHX1</accession>
<dbReference type="EMBL" id="JFHR01000007">
    <property type="protein sequence ID" value="KEQ54794.1"/>
    <property type="molecule type" value="Genomic_DNA"/>
</dbReference>
<name>A0A081RHX1_SPHCR</name>
<evidence type="ECO:0000313" key="1">
    <source>
        <dbReference type="EMBL" id="KEQ54794.1"/>
    </source>
</evidence>
<dbReference type="Proteomes" id="UP000028411">
    <property type="component" value="Unassembled WGS sequence"/>
</dbReference>
<organism evidence="1 2">
    <name type="scientific">Sphingobium chlorophenolicum</name>
    <dbReference type="NCBI Taxonomy" id="46429"/>
    <lineage>
        <taxon>Bacteria</taxon>
        <taxon>Pseudomonadati</taxon>
        <taxon>Pseudomonadota</taxon>
        <taxon>Alphaproteobacteria</taxon>
        <taxon>Sphingomonadales</taxon>
        <taxon>Sphingomonadaceae</taxon>
        <taxon>Sphingobium</taxon>
    </lineage>
</organism>
<protein>
    <submittedName>
        <fullName evidence="1">Uncharacterized protein</fullName>
    </submittedName>
</protein>
<gene>
    <name evidence="1" type="ORF">BV95_01023</name>
</gene>
<comment type="caution">
    <text evidence="1">The sequence shown here is derived from an EMBL/GenBank/DDBJ whole genome shotgun (WGS) entry which is preliminary data.</text>
</comment>
<evidence type="ECO:0000313" key="2">
    <source>
        <dbReference type="Proteomes" id="UP000028411"/>
    </source>
</evidence>
<dbReference type="RefSeq" id="WP_037448177.1">
    <property type="nucleotide sequence ID" value="NZ_JFHR01000007.1"/>
</dbReference>
<dbReference type="AlphaFoldDB" id="A0A081RHX1"/>